<dbReference type="STRING" id="28573.A0A0U1LKR6"/>
<evidence type="ECO:0000313" key="2">
    <source>
        <dbReference type="Proteomes" id="UP000054383"/>
    </source>
</evidence>
<evidence type="ECO:0000313" key="1">
    <source>
        <dbReference type="EMBL" id="CRG83598.1"/>
    </source>
</evidence>
<sequence length="145" mass="16684">MYINIAYRVAGRLNMSRTEAFEIYCVDTTLDRFYVKPLEAMQQILEPLRPQVALYQTILKSYQYSPNFVFHIQSAIAAFIKMDGIAVFTRTSIEMGTPLRMRLRNYVRHGIQSKIGGYQNYQDTPVPSYGDIAKTGSRVIDTLKN</sequence>
<proteinExistence type="predicted"/>
<organism evidence="1 2">
    <name type="scientific">Talaromyces islandicus</name>
    <name type="common">Penicillium islandicum</name>
    <dbReference type="NCBI Taxonomy" id="28573"/>
    <lineage>
        <taxon>Eukaryota</taxon>
        <taxon>Fungi</taxon>
        <taxon>Dikarya</taxon>
        <taxon>Ascomycota</taxon>
        <taxon>Pezizomycotina</taxon>
        <taxon>Eurotiomycetes</taxon>
        <taxon>Eurotiomycetidae</taxon>
        <taxon>Eurotiales</taxon>
        <taxon>Trichocomaceae</taxon>
        <taxon>Talaromyces</taxon>
        <taxon>Talaromyces sect. Islandici</taxon>
    </lineage>
</organism>
<gene>
    <name evidence="1" type="ORF">PISL3812_00952</name>
</gene>
<dbReference type="Proteomes" id="UP000054383">
    <property type="component" value="Unassembled WGS sequence"/>
</dbReference>
<reference evidence="1 2" key="1">
    <citation type="submission" date="2015-04" db="EMBL/GenBank/DDBJ databases">
        <authorList>
            <person name="Syromyatnikov M.Y."/>
            <person name="Popov V.N."/>
        </authorList>
    </citation>
    <scope>NUCLEOTIDE SEQUENCE [LARGE SCALE GENOMIC DNA]</scope>
    <source>
        <strain evidence="1">WF-38-12</strain>
    </source>
</reference>
<protein>
    <submittedName>
        <fullName evidence="1">Uncharacterized protein</fullName>
    </submittedName>
</protein>
<dbReference type="EMBL" id="CVMT01000001">
    <property type="protein sequence ID" value="CRG83598.1"/>
    <property type="molecule type" value="Genomic_DNA"/>
</dbReference>
<keyword evidence="2" id="KW-1185">Reference proteome</keyword>
<name>A0A0U1LKR6_TALIS</name>
<dbReference type="AlphaFoldDB" id="A0A0U1LKR6"/>
<accession>A0A0U1LKR6</accession>